<evidence type="ECO:0000313" key="1">
    <source>
        <dbReference type="EMBL" id="OTG34435.1"/>
    </source>
</evidence>
<accession>A0A251VFT4</accession>
<dbReference type="Proteomes" id="UP000215914">
    <property type="component" value="Chromosome 2"/>
</dbReference>
<dbReference type="AlphaFoldDB" id="A0A251VFT4"/>
<protein>
    <submittedName>
        <fullName evidence="1">Uncharacterized protein</fullName>
    </submittedName>
</protein>
<gene>
    <name evidence="1" type="ORF">HannXRQ_Chr02g0045791</name>
</gene>
<dbReference type="EMBL" id="CM007891">
    <property type="protein sequence ID" value="OTG34435.1"/>
    <property type="molecule type" value="Genomic_DNA"/>
</dbReference>
<organism evidence="1 2">
    <name type="scientific">Helianthus annuus</name>
    <name type="common">Common sunflower</name>
    <dbReference type="NCBI Taxonomy" id="4232"/>
    <lineage>
        <taxon>Eukaryota</taxon>
        <taxon>Viridiplantae</taxon>
        <taxon>Streptophyta</taxon>
        <taxon>Embryophyta</taxon>
        <taxon>Tracheophyta</taxon>
        <taxon>Spermatophyta</taxon>
        <taxon>Magnoliopsida</taxon>
        <taxon>eudicotyledons</taxon>
        <taxon>Gunneridae</taxon>
        <taxon>Pentapetalae</taxon>
        <taxon>asterids</taxon>
        <taxon>campanulids</taxon>
        <taxon>Asterales</taxon>
        <taxon>Asteraceae</taxon>
        <taxon>Asteroideae</taxon>
        <taxon>Heliantheae alliance</taxon>
        <taxon>Heliantheae</taxon>
        <taxon>Helianthus</taxon>
    </lineage>
</organism>
<dbReference type="InParanoid" id="A0A251VFT4"/>
<reference evidence="2" key="1">
    <citation type="journal article" date="2017" name="Nature">
        <title>The sunflower genome provides insights into oil metabolism, flowering and Asterid evolution.</title>
        <authorList>
            <person name="Badouin H."/>
            <person name="Gouzy J."/>
            <person name="Grassa C.J."/>
            <person name="Murat F."/>
            <person name="Staton S.E."/>
            <person name="Cottret L."/>
            <person name="Lelandais-Briere C."/>
            <person name="Owens G.L."/>
            <person name="Carrere S."/>
            <person name="Mayjonade B."/>
            <person name="Legrand L."/>
            <person name="Gill N."/>
            <person name="Kane N.C."/>
            <person name="Bowers J.E."/>
            <person name="Hubner S."/>
            <person name="Bellec A."/>
            <person name="Berard A."/>
            <person name="Berges H."/>
            <person name="Blanchet N."/>
            <person name="Boniface M.C."/>
            <person name="Brunel D."/>
            <person name="Catrice O."/>
            <person name="Chaidir N."/>
            <person name="Claudel C."/>
            <person name="Donnadieu C."/>
            <person name="Faraut T."/>
            <person name="Fievet G."/>
            <person name="Helmstetter N."/>
            <person name="King M."/>
            <person name="Knapp S.J."/>
            <person name="Lai Z."/>
            <person name="Le Paslier M.C."/>
            <person name="Lippi Y."/>
            <person name="Lorenzon L."/>
            <person name="Mandel J.R."/>
            <person name="Marage G."/>
            <person name="Marchand G."/>
            <person name="Marquand E."/>
            <person name="Bret-Mestries E."/>
            <person name="Morien E."/>
            <person name="Nambeesan S."/>
            <person name="Nguyen T."/>
            <person name="Pegot-Espagnet P."/>
            <person name="Pouilly N."/>
            <person name="Raftis F."/>
            <person name="Sallet E."/>
            <person name="Schiex T."/>
            <person name="Thomas J."/>
            <person name="Vandecasteele C."/>
            <person name="Vares D."/>
            <person name="Vear F."/>
            <person name="Vautrin S."/>
            <person name="Crespi M."/>
            <person name="Mangin B."/>
            <person name="Burke J.M."/>
            <person name="Salse J."/>
            <person name="Munos S."/>
            <person name="Vincourt P."/>
            <person name="Rieseberg L.H."/>
            <person name="Langlade N.B."/>
        </authorList>
    </citation>
    <scope>NUCLEOTIDE SEQUENCE [LARGE SCALE GENOMIC DNA]</scope>
    <source>
        <strain evidence="2">cv. SF193</strain>
    </source>
</reference>
<name>A0A251VFT4_HELAN</name>
<evidence type="ECO:0000313" key="2">
    <source>
        <dbReference type="Proteomes" id="UP000215914"/>
    </source>
</evidence>
<sequence length="61" mass="7417">MITYLQRVRFVKRTSRREYAWERCALKVKMLLRPRRMIKPCQEPNTPNKASAFCLFCFSDM</sequence>
<keyword evidence="2" id="KW-1185">Reference proteome</keyword>
<proteinExistence type="predicted"/>